<reference evidence="2 3" key="1">
    <citation type="journal article" date="2015" name="Genome Biol. Evol.">
        <title>Comparative Genomics of a Bacterivorous Green Alga Reveals Evolutionary Causalities and Consequences of Phago-Mixotrophic Mode of Nutrition.</title>
        <authorList>
            <person name="Burns J.A."/>
            <person name="Paasch A."/>
            <person name="Narechania A."/>
            <person name="Kim E."/>
        </authorList>
    </citation>
    <scope>NUCLEOTIDE SEQUENCE [LARGE SCALE GENOMIC DNA]</scope>
    <source>
        <strain evidence="2 3">PLY_AMNH</strain>
    </source>
</reference>
<organism evidence="2 3">
    <name type="scientific">Cymbomonas tetramitiformis</name>
    <dbReference type="NCBI Taxonomy" id="36881"/>
    <lineage>
        <taxon>Eukaryota</taxon>
        <taxon>Viridiplantae</taxon>
        <taxon>Chlorophyta</taxon>
        <taxon>Pyramimonadophyceae</taxon>
        <taxon>Pyramimonadales</taxon>
        <taxon>Pyramimonadaceae</taxon>
        <taxon>Cymbomonas</taxon>
    </lineage>
</organism>
<keyword evidence="1" id="KW-1133">Transmembrane helix</keyword>
<proteinExistence type="predicted"/>
<dbReference type="EMBL" id="LGRX02035132">
    <property type="protein sequence ID" value="KAK3236189.1"/>
    <property type="molecule type" value="Genomic_DNA"/>
</dbReference>
<sequence length="189" mass="20804">MQDFTCKIIFGKLTPILEGLKSFYKHANMFGVRLSSTTLFVIFLGLLVAPTEADDFGSRKLLGRGRRPKKAEPTYFPPLMMYPPMGEQENFDQGGGEGHREQERSISAGPGHLTKEQAIAEFEDDGPLFALFIGAVFIAGGIILGYYLYKTQGGQSSVAAKRPKVPRGNVSDLKNKLEKLREVTSALES</sequence>
<gene>
    <name evidence="2" type="ORF">CYMTET_53655</name>
</gene>
<protein>
    <recommendedName>
        <fullName evidence="4">Transmembrane protein</fullName>
    </recommendedName>
</protein>
<keyword evidence="3" id="KW-1185">Reference proteome</keyword>
<dbReference type="Proteomes" id="UP001190700">
    <property type="component" value="Unassembled WGS sequence"/>
</dbReference>
<accession>A0AAE0BHP2</accession>
<evidence type="ECO:0000313" key="2">
    <source>
        <dbReference type="EMBL" id="KAK3236189.1"/>
    </source>
</evidence>
<keyword evidence="1" id="KW-0812">Transmembrane</keyword>
<dbReference type="AlphaFoldDB" id="A0AAE0BHP2"/>
<evidence type="ECO:0000256" key="1">
    <source>
        <dbReference type="SAM" id="Phobius"/>
    </source>
</evidence>
<keyword evidence="1" id="KW-0472">Membrane</keyword>
<evidence type="ECO:0008006" key="4">
    <source>
        <dbReference type="Google" id="ProtNLM"/>
    </source>
</evidence>
<feature type="transmembrane region" description="Helical" evidence="1">
    <location>
        <begin position="128"/>
        <end position="149"/>
    </location>
</feature>
<comment type="caution">
    <text evidence="2">The sequence shown here is derived from an EMBL/GenBank/DDBJ whole genome shotgun (WGS) entry which is preliminary data.</text>
</comment>
<name>A0AAE0BHP2_9CHLO</name>
<feature type="transmembrane region" description="Helical" evidence="1">
    <location>
        <begin position="30"/>
        <end position="49"/>
    </location>
</feature>
<evidence type="ECO:0000313" key="3">
    <source>
        <dbReference type="Proteomes" id="UP001190700"/>
    </source>
</evidence>